<dbReference type="Proteomes" id="UP000809910">
    <property type="component" value="Unassembled WGS sequence"/>
</dbReference>
<evidence type="ECO:0000256" key="1">
    <source>
        <dbReference type="SAM" id="Phobius"/>
    </source>
</evidence>
<gene>
    <name evidence="2" type="ORF">I5282_03890</name>
</gene>
<dbReference type="RefSeq" id="WP_203109433.1">
    <property type="nucleotide sequence ID" value="NZ_JADOBG010000010.1"/>
</dbReference>
<evidence type="ECO:0000313" key="2">
    <source>
        <dbReference type="EMBL" id="MBL7525715.1"/>
    </source>
</evidence>
<reference evidence="2 3" key="1">
    <citation type="submission" date="2020-12" db="EMBL/GenBank/DDBJ databases">
        <title>WGS of Legionella: environmental sample.</title>
        <authorList>
            <person name="Cristino S."/>
            <person name="Girolamini L."/>
            <person name="Salaris S."/>
            <person name="Pascale M.R."/>
            <person name="Mazzotta M."/>
            <person name="Orsini M."/>
            <person name="Grottola A."/>
        </authorList>
    </citation>
    <scope>NUCLEOTIDE SEQUENCE [LARGE SCALE GENOMIC DNA]</scope>
    <source>
        <strain evidence="2 3">30cs62</strain>
    </source>
</reference>
<name>A0ABS1W8M8_9GAMM</name>
<keyword evidence="1" id="KW-0812">Transmembrane</keyword>
<organism evidence="2 3">
    <name type="scientific">Legionella bononiensis</name>
    <dbReference type="NCBI Taxonomy" id="2793102"/>
    <lineage>
        <taxon>Bacteria</taxon>
        <taxon>Pseudomonadati</taxon>
        <taxon>Pseudomonadota</taxon>
        <taxon>Gammaproteobacteria</taxon>
        <taxon>Legionellales</taxon>
        <taxon>Legionellaceae</taxon>
        <taxon>Legionella</taxon>
    </lineage>
</organism>
<comment type="caution">
    <text evidence="2">The sequence shown here is derived from an EMBL/GenBank/DDBJ whole genome shotgun (WGS) entry which is preliminary data.</text>
</comment>
<keyword evidence="3" id="KW-1185">Reference proteome</keyword>
<feature type="transmembrane region" description="Helical" evidence="1">
    <location>
        <begin position="35"/>
        <end position="53"/>
    </location>
</feature>
<sequence>MIKNPEYEDLIEVKFAAALKSDEYMKRYKRINLKINLCIGLMALKLLLIVCGVF</sequence>
<dbReference type="EMBL" id="JADWVN010000007">
    <property type="protein sequence ID" value="MBL7525715.1"/>
    <property type="molecule type" value="Genomic_DNA"/>
</dbReference>
<accession>A0ABS1W8M8</accession>
<evidence type="ECO:0000313" key="3">
    <source>
        <dbReference type="Proteomes" id="UP000809910"/>
    </source>
</evidence>
<proteinExistence type="predicted"/>
<protein>
    <submittedName>
        <fullName evidence="2">Uncharacterized protein</fullName>
    </submittedName>
</protein>
<keyword evidence="1" id="KW-1133">Transmembrane helix</keyword>
<keyword evidence="1" id="KW-0472">Membrane</keyword>